<proteinExistence type="predicted"/>
<dbReference type="Proteomes" id="UP000633263">
    <property type="component" value="Unassembled WGS sequence"/>
</dbReference>
<evidence type="ECO:0000313" key="3">
    <source>
        <dbReference type="Proteomes" id="UP000633263"/>
    </source>
</evidence>
<sequence length="130" mass="14633">MKPSDFFTRNKANEGERMPLSLPDGTPTDEWLLIRGIDSDEFRAAMDEHRRAVLANVAIEDEAERAEKNRQAGLKLHCALVAGWSFEAELTPEAVEELFREAPHLAIEADNFASDRKRFFRKGSASSAKD</sequence>
<name>A0ABQ2CRS4_9GAMM</name>
<evidence type="ECO:0008006" key="4">
    <source>
        <dbReference type="Google" id="ProtNLM"/>
    </source>
</evidence>
<dbReference type="InterPro" id="IPR014859">
    <property type="entry name" value="Phage_TAC_4"/>
</dbReference>
<comment type="caution">
    <text evidence="2">The sequence shown here is derived from an EMBL/GenBank/DDBJ whole genome shotgun (WGS) entry which is preliminary data.</text>
</comment>
<evidence type="ECO:0000313" key="2">
    <source>
        <dbReference type="EMBL" id="GGJ06569.1"/>
    </source>
</evidence>
<reference evidence="3" key="1">
    <citation type="journal article" date="2019" name="Int. J. Syst. Evol. Microbiol.">
        <title>The Global Catalogue of Microorganisms (GCM) 10K type strain sequencing project: providing services to taxonomists for standard genome sequencing and annotation.</title>
        <authorList>
            <consortium name="The Broad Institute Genomics Platform"/>
            <consortium name="The Broad Institute Genome Sequencing Center for Infectious Disease"/>
            <person name="Wu L."/>
            <person name="Ma J."/>
        </authorList>
    </citation>
    <scope>NUCLEOTIDE SEQUENCE [LARGE SCALE GENOMIC DNA]</scope>
    <source>
        <strain evidence="3">JCM 11590</strain>
    </source>
</reference>
<dbReference type="EMBL" id="BMNN01000006">
    <property type="protein sequence ID" value="GGJ06569.1"/>
    <property type="molecule type" value="Genomic_DNA"/>
</dbReference>
<keyword evidence="3" id="KW-1185">Reference proteome</keyword>
<dbReference type="RefSeq" id="WP_188636940.1">
    <property type="nucleotide sequence ID" value="NZ_BMNN01000006.1"/>
</dbReference>
<protein>
    <recommendedName>
        <fullName evidence="4">Tail assembly chaperone</fullName>
    </recommendedName>
</protein>
<evidence type="ECO:0000256" key="1">
    <source>
        <dbReference type="SAM" id="MobiDB-lite"/>
    </source>
</evidence>
<organism evidence="2 3">
    <name type="scientific">Halopseudomonas pertucinogena</name>
    <dbReference type="NCBI Taxonomy" id="86175"/>
    <lineage>
        <taxon>Bacteria</taxon>
        <taxon>Pseudomonadati</taxon>
        <taxon>Pseudomonadota</taxon>
        <taxon>Gammaproteobacteria</taxon>
        <taxon>Pseudomonadales</taxon>
        <taxon>Pseudomonadaceae</taxon>
        <taxon>Halopseudomonas</taxon>
    </lineage>
</organism>
<dbReference type="Pfam" id="PF08748">
    <property type="entry name" value="Phage_TAC_4"/>
    <property type="match status" value="1"/>
</dbReference>
<gene>
    <name evidence="2" type="ORF">GCM10009083_24470</name>
</gene>
<accession>A0ABQ2CRS4</accession>
<feature type="region of interest" description="Disordered" evidence="1">
    <location>
        <begin position="1"/>
        <end position="24"/>
    </location>
</feature>